<proteinExistence type="predicted"/>
<sequence length="167" mass="19314">MTFSDLAIQDRMSEKTRQGIFSESRGKILNKTPEVIVRHHRAPWATPRLVKAWLSTADRELRTNLPEYVHWRLNDNIFPNFGWVGDTCHHYRARVCSSEDTPIRDRPEDIVEADEVYRRGVTVHCFHASRDPVTRVSELQILVSPVDRPYLVSCATPHLQCSIVVHS</sequence>
<dbReference type="AlphaFoldDB" id="A0AA40C7J1"/>
<name>A0AA40C7J1_9PEZI</name>
<keyword evidence="2" id="KW-1185">Reference proteome</keyword>
<evidence type="ECO:0000313" key="2">
    <source>
        <dbReference type="Proteomes" id="UP001175000"/>
    </source>
</evidence>
<dbReference type="Proteomes" id="UP001175000">
    <property type="component" value="Unassembled WGS sequence"/>
</dbReference>
<organism evidence="1 2">
    <name type="scientific">Immersiella caudata</name>
    <dbReference type="NCBI Taxonomy" id="314043"/>
    <lineage>
        <taxon>Eukaryota</taxon>
        <taxon>Fungi</taxon>
        <taxon>Dikarya</taxon>
        <taxon>Ascomycota</taxon>
        <taxon>Pezizomycotina</taxon>
        <taxon>Sordariomycetes</taxon>
        <taxon>Sordariomycetidae</taxon>
        <taxon>Sordariales</taxon>
        <taxon>Lasiosphaeriaceae</taxon>
        <taxon>Immersiella</taxon>
    </lineage>
</organism>
<dbReference type="EMBL" id="JAULSU010000002">
    <property type="protein sequence ID" value="KAK0627514.1"/>
    <property type="molecule type" value="Genomic_DNA"/>
</dbReference>
<accession>A0AA40C7J1</accession>
<protein>
    <submittedName>
        <fullName evidence="1">Uncharacterized protein</fullName>
    </submittedName>
</protein>
<gene>
    <name evidence="1" type="ORF">B0T14DRAFT_137936</name>
</gene>
<reference evidence="1" key="1">
    <citation type="submission" date="2023-06" db="EMBL/GenBank/DDBJ databases">
        <title>Genome-scale phylogeny and comparative genomics of the fungal order Sordariales.</title>
        <authorList>
            <consortium name="Lawrence Berkeley National Laboratory"/>
            <person name="Hensen N."/>
            <person name="Bonometti L."/>
            <person name="Westerberg I."/>
            <person name="Brannstrom I.O."/>
            <person name="Guillou S."/>
            <person name="Cros-Aarteil S."/>
            <person name="Calhoun S."/>
            <person name="Haridas S."/>
            <person name="Kuo A."/>
            <person name="Mondo S."/>
            <person name="Pangilinan J."/>
            <person name="Riley R."/>
            <person name="Labutti K."/>
            <person name="Andreopoulos B."/>
            <person name="Lipzen A."/>
            <person name="Chen C."/>
            <person name="Yanf M."/>
            <person name="Daum C."/>
            <person name="Ng V."/>
            <person name="Clum A."/>
            <person name="Steindorff A."/>
            <person name="Ohm R."/>
            <person name="Martin F."/>
            <person name="Silar P."/>
            <person name="Natvig D."/>
            <person name="Lalanne C."/>
            <person name="Gautier V."/>
            <person name="Ament-Velasquez S.L."/>
            <person name="Kruys A."/>
            <person name="Hutchinson M.I."/>
            <person name="Powell A.J."/>
            <person name="Barry K."/>
            <person name="Miller A.N."/>
            <person name="Grigoriev I.V."/>
            <person name="Debuchy R."/>
            <person name="Gladieux P."/>
            <person name="Thoren M.H."/>
            <person name="Johannesson H."/>
        </authorList>
    </citation>
    <scope>NUCLEOTIDE SEQUENCE</scope>
    <source>
        <strain evidence="1">CBS 606.72</strain>
    </source>
</reference>
<comment type="caution">
    <text evidence="1">The sequence shown here is derived from an EMBL/GenBank/DDBJ whole genome shotgun (WGS) entry which is preliminary data.</text>
</comment>
<evidence type="ECO:0000313" key="1">
    <source>
        <dbReference type="EMBL" id="KAK0627514.1"/>
    </source>
</evidence>